<protein>
    <submittedName>
        <fullName evidence="1">Uncharacterized protein</fullName>
    </submittedName>
</protein>
<comment type="caution">
    <text evidence="1">The sequence shown here is derived from an EMBL/GenBank/DDBJ whole genome shotgun (WGS) entry which is preliminary data.</text>
</comment>
<organism evidence="1 2">
    <name type="scientific">Monilinia fructicola</name>
    <name type="common">Brown rot fungus</name>
    <name type="synonym">Ciboria fructicola</name>
    <dbReference type="NCBI Taxonomy" id="38448"/>
    <lineage>
        <taxon>Eukaryota</taxon>
        <taxon>Fungi</taxon>
        <taxon>Dikarya</taxon>
        <taxon>Ascomycota</taxon>
        <taxon>Pezizomycotina</taxon>
        <taxon>Leotiomycetes</taxon>
        <taxon>Helotiales</taxon>
        <taxon>Sclerotiniaceae</taxon>
        <taxon>Monilinia</taxon>
    </lineage>
</organism>
<name>A0A5M9JXM1_MONFR</name>
<sequence>MTDHEHEKDLLPHTLCHMARRKPGISKPPSQFEFEFVVVSVEAASVLTTTTNFWIGQFIRTHARIKVMAINSIGQLG</sequence>
<proteinExistence type="predicted"/>
<evidence type="ECO:0000313" key="1">
    <source>
        <dbReference type="EMBL" id="KAA8572646.1"/>
    </source>
</evidence>
<keyword evidence="2" id="KW-1185">Reference proteome</keyword>
<dbReference type="EMBL" id="VICG01000004">
    <property type="protein sequence ID" value="KAA8572646.1"/>
    <property type="molecule type" value="Genomic_DNA"/>
</dbReference>
<reference evidence="1 2" key="1">
    <citation type="submission" date="2019-06" db="EMBL/GenBank/DDBJ databases">
        <title>Genome Sequence of the Brown Rot Fungal Pathogen Monilinia fructicola.</title>
        <authorList>
            <person name="De Miccolis Angelini R.M."/>
            <person name="Landi L."/>
            <person name="Abate D."/>
            <person name="Pollastro S."/>
            <person name="Romanazzi G."/>
            <person name="Faretra F."/>
        </authorList>
    </citation>
    <scope>NUCLEOTIDE SEQUENCE [LARGE SCALE GENOMIC DNA]</scope>
    <source>
        <strain evidence="1 2">Mfrc123</strain>
    </source>
</reference>
<accession>A0A5M9JXM1</accession>
<dbReference type="AlphaFoldDB" id="A0A5M9JXM1"/>
<dbReference type="Proteomes" id="UP000322873">
    <property type="component" value="Unassembled WGS sequence"/>
</dbReference>
<gene>
    <name evidence="1" type="ORF">EYC84_003243</name>
</gene>
<evidence type="ECO:0000313" key="2">
    <source>
        <dbReference type="Proteomes" id="UP000322873"/>
    </source>
</evidence>